<reference evidence="1 2" key="1">
    <citation type="submission" date="2023-07" db="EMBL/GenBank/DDBJ databases">
        <title>Sequencing the genomes of 1000 actinobacteria strains.</title>
        <authorList>
            <person name="Klenk H.-P."/>
        </authorList>
    </citation>
    <scope>NUCLEOTIDE SEQUENCE [LARGE SCALE GENOMIC DNA]</scope>
    <source>
        <strain evidence="1 2">DSM 44508</strain>
    </source>
</reference>
<gene>
    <name evidence="1" type="ORF">J2S37_000260</name>
</gene>
<accession>A0ABU2B532</accession>
<comment type="caution">
    <text evidence="1">The sequence shown here is derived from an EMBL/GenBank/DDBJ whole genome shotgun (WGS) entry which is preliminary data.</text>
</comment>
<name>A0ABU2B532_9CORY</name>
<evidence type="ECO:0000313" key="2">
    <source>
        <dbReference type="Proteomes" id="UP001183619"/>
    </source>
</evidence>
<dbReference type="EMBL" id="JAVDYF010000001">
    <property type="protein sequence ID" value="MDR7353722.1"/>
    <property type="molecule type" value="Genomic_DNA"/>
</dbReference>
<keyword evidence="2" id="KW-1185">Reference proteome</keyword>
<proteinExistence type="predicted"/>
<protein>
    <submittedName>
        <fullName evidence="1">Uncharacterized protein</fullName>
    </submittedName>
</protein>
<evidence type="ECO:0000313" key="1">
    <source>
        <dbReference type="EMBL" id="MDR7353722.1"/>
    </source>
</evidence>
<dbReference type="Proteomes" id="UP001183619">
    <property type="component" value="Unassembled WGS sequence"/>
</dbReference>
<organism evidence="1 2">
    <name type="scientific">Corynebacterium felinum</name>
    <dbReference type="NCBI Taxonomy" id="131318"/>
    <lineage>
        <taxon>Bacteria</taxon>
        <taxon>Bacillati</taxon>
        <taxon>Actinomycetota</taxon>
        <taxon>Actinomycetes</taxon>
        <taxon>Mycobacteriales</taxon>
        <taxon>Corynebacteriaceae</taxon>
        <taxon>Corynebacterium</taxon>
    </lineage>
</organism>
<sequence>MAPLLVTRPLWSELVFEVARGGERSSKPFRVWLLGNHEGFERGGVNSTFVFVCTLKVGLCVERSSKGCGVLNGSLVGNSTFTVRVGV</sequence>